<reference evidence="2 3" key="1">
    <citation type="journal article" date="2015" name="Nature">
        <title>rRNA introns, odd ribosomes, and small enigmatic genomes across a large radiation of phyla.</title>
        <authorList>
            <person name="Brown C.T."/>
            <person name="Hug L.A."/>
            <person name="Thomas B.C."/>
            <person name="Sharon I."/>
            <person name="Castelle C.J."/>
            <person name="Singh A."/>
            <person name="Wilkins M.J."/>
            <person name="Williams K.H."/>
            <person name="Banfield J.F."/>
        </authorList>
    </citation>
    <scope>NUCLEOTIDE SEQUENCE [LARGE SCALE GENOMIC DNA]</scope>
</reference>
<comment type="caution">
    <text evidence="2">The sequence shown here is derived from an EMBL/GenBank/DDBJ whole genome shotgun (WGS) entry which is preliminary data.</text>
</comment>
<organism evidence="2 3">
    <name type="scientific">Candidatus Woesebacteria bacterium GW2011_GWB1_39_10</name>
    <dbReference type="NCBI Taxonomy" id="1618572"/>
    <lineage>
        <taxon>Bacteria</taxon>
        <taxon>Candidatus Woeseibacteriota</taxon>
    </lineage>
</organism>
<dbReference type="EMBL" id="LBVU01000004">
    <property type="protein sequence ID" value="KKQ91897.1"/>
    <property type="molecule type" value="Genomic_DNA"/>
</dbReference>
<gene>
    <name evidence="2" type="ORF">UT17_C0004G0245</name>
</gene>
<evidence type="ECO:0000313" key="2">
    <source>
        <dbReference type="EMBL" id="KKQ91897.1"/>
    </source>
</evidence>
<dbReference type="Proteomes" id="UP000034774">
    <property type="component" value="Unassembled WGS sequence"/>
</dbReference>
<sequence length="306" mass="33329">MNVTKRIVSLFLLAMFVLSACGTKAPQDTVPALPKLDPVAILAQARTYYKGGVDRETSITVLWRKYELSLNTFRLGGKDLFGAANACSASVASTESTIGNAVTGNMDGDAIFSALVTNSVSGEQATTECTQIFRQLADYIVANRAAVQNANLMAFEAATDYMNYTSSFPEVDFMNDLMQTYGDTTLVYQKLADNGVGVSDWSWLPTANLWVSHGDKNLCQYYISGEFMQNISYSSKLKFTGHESALARLYESTWNPAANGGNGECRMTRYAALEYMTRSIVGADTQQIIESGQDQELFPATPTAAP</sequence>
<evidence type="ECO:0000256" key="1">
    <source>
        <dbReference type="SAM" id="SignalP"/>
    </source>
</evidence>
<feature type="signal peptide" evidence="1">
    <location>
        <begin position="1"/>
        <end position="20"/>
    </location>
</feature>
<dbReference type="STRING" id="1618572.UT17_C0004G0245"/>
<keyword evidence="1" id="KW-0732">Signal</keyword>
<evidence type="ECO:0000313" key="3">
    <source>
        <dbReference type="Proteomes" id="UP000034774"/>
    </source>
</evidence>
<dbReference type="AlphaFoldDB" id="A0A0G0LLH9"/>
<proteinExistence type="predicted"/>
<name>A0A0G0LLH9_9BACT</name>
<dbReference type="PROSITE" id="PS51257">
    <property type="entry name" value="PROKAR_LIPOPROTEIN"/>
    <property type="match status" value="1"/>
</dbReference>
<feature type="chain" id="PRO_5002533382" evidence="1">
    <location>
        <begin position="21"/>
        <end position="306"/>
    </location>
</feature>
<accession>A0A0G0LLH9</accession>
<protein>
    <submittedName>
        <fullName evidence="2">Uncharacterized protein</fullName>
    </submittedName>
</protein>